<feature type="region of interest" description="Disordered" evidence="4">
    <location>
        <begin position="1"/>
        <end position="58"/>
    </location>
</feature>
<dbReference type="GO" id="GO:0003677">
    <property type="term" value="F:DNA binding"/>
    <property type="evidence" value="ECO:0007669"/>
    <property type="project" value="InterPro"/>
</dbReference>
<evidence type="ECO:0000313" key="6">
    <source>
        <dbReference type="Proteomes" id="UP000695023"/>
    </source>
</evidence>
<keyword evidence="6" id="KW-1185">Reference proteome</keyword>
<evidence type="ECO:0000259" key="5">
    <source>
        <dbReference type="Pfam" id="PF07842"/>
    </source>
</evidence>
<dbReference type="GO" id="GO:0005634">
    <property type="term" value="C:nucleus"/>
    <property type="evidence" value="ECO:0007669"/>
    <property type="project" value="UniProtKB-SubCell"/>
</dbReference>
<feature type="region of interest" description="Disordered" evidence="4">
    <location>
        <begin position="124"/>
        <end position="211"/>
    </location>
</feature>
<feature type="compositionally biased region" description="Acidic residues" evidence="4">
    <location>
        <begin position="160"/>
        <end position="175"/>
    </location>
</feature>
<comment type="similarity">
    <text evidence="2">Belongs to the GCF family.</text>
</comment>
<feature type="compositionally biased region" description="Basic and acidic residues" evidence="4">
    <location>
        <begin position="537"/>
        <end position="551"/>
    </location>
</feature>
<dbReference type="RefSeq" id="XP_005746702.1">
    <property type="nucleotide sequence ID" value="XM_005746645.1"/>
</dbReference>
<dbReference type="GeneID" id="102203106"/>
<dbReference type="GO" id="GO:0000398">
    <property type="term" value="P:mRNA splicing, via spliceosome"/>
    <property type="evidence" value="ECO:0007669"/>
    <property type="project" value="InterPro"/>
</dbReference>
<reference evidence="7" key="1">
    <citation type="submission" date="2025-08" db="UniProtKB">
        <authorList>
            <consortium name="RefSeq"/>
        </authorList>
    </citation>
    <scope>IDENTIFICATION</scope>
</reference>
<evidence type="ECO:0000313" key="7">
    <source>
        <dbReference type="RefSeq" id="XP_005746702.1"/>
    </source>
</evidence>
<protein>
    <submittedName>
        <fullName evidence="7">PAX3- and PAX7-binding protein 1</fullName>
    </submittedName>
</protein>
<feature type="compositionally biased region" description="Basic and acidic residues" evidence="4">
    <location>
        <begin position="124"/>
        <end position="140"/>
    </location>
</feature>
<feature type="compositionally biased region" description="Basic and acidic residues" evidence="4">
    <location>
        <begin position="241"/>
        <end position="252"/>
    </location>
</feature>
<name>A0A9Y3S165_9CICH</name>
<evidence type="ECO:0000256" key="2">
    <source>
        <dbReference type="ARBA" id="ARBA00010801"/>
    </source>
</evidence>
<feature type="compositionally biased region" description="Basic and acidic residues" evidence="4">
    <location>
        <begin position="510"/>
        <end position="529"/>
    </location>
</feature>
<dbReference type="AlphaFoldDB" id="A0A9Y3S165"/>
<accession>A0A9Y3S165</accession>
<feature type="compositionally biased region" description="Acidic residues" evidence="4">
    <location>
        <begin position="283"/>
        <end position="299"/>
    </location>
</feature>
<feature type="compositionally biased region" description="Polar residues" evidence="4">
    <location>
        <begin position="179"/>
        <end position="205"/>
    </location>
</feature>
<feature type="region of interest" description="Disordered" evidence="4">
    <location>
        <begin position="510"/>
        <end position="560"/>
    </location>
</feature>
<comment type="subcellular location">
    <subcellularLocation>
        <location evidence="1">Nucleus</location>
    </subcellularLocation>
</comment>
<dbReference type="GO" id="GO:0045944">
    <property type="term" value="P:positive regulation of transcription by RNA polymerase II"/>
    <property type="evidence" value="ECO:0007669"/>
    <property type="project" value="TreeGrafter"/>
</dbReference>
<dbReference type="Pfam" id="PF07842">
    <property type="entry name" value="GCFC"/>
    <property type="match status" value="1"/>
</dbReference>
<dbReference type="CTD" id="94104"/>
<dbReference type="PANTHER" id="PTHR12214:SF2">
    <property type="entry name" value="PAX3- AND PAX7-BINDING PROTEIN 1"/>
    <property type="match status" value="1"/>
</dbReference>
<gene>
    <name evidence="7" type="primary">paxbp1</name>
</gene>
<evidence type="ECO:0000256" key="1">
    <source>
        <dbReference type="ARBA" id="ARBA00004123"/>
    </source>
</evidence>
<feature type="compositionally biased region" description="Basic residues" evidence="4">
    <location>
        <begin position="1"/>
        <end position="11"/>
    </location>
</feature>
<organism evidence="6 7">
    <name type="scientific">Pundamilia nyererei</name>
    <dbReference type="NCBI Taxonomy" id="303518"/>
    <lineage>
        <taxon>Eukaryota</taxon>
        <taxon>Metazoa</taxon>
        <taxon>Chordata</taxon>
        <taxon>Craniata</taxon>
        <taxon>Vertebrata</taxon>
        <taxon>Euteleostomi</taxon>
        <taxon>Actinopterygii</taxon>
        <taxon>Neopterygii</taxon>
        <taxon>Teleostei</taxon>
        <taxon>Neoteleostei</taxon>
        <taxon>Acanthomorphata</taxon>
        <taxon>Ovalentaria</taxon>
        <taxon>Cichlomorphae</taxon>
        <taxon>Cichliformes</taxon>
        <taxon>Cichlidae</taxon>
        <taxon>African cichlids</taxon>
        <taxon>Pseudocrenilabrinae</taxon>
        <taxon>Haplochromini</taxon>
        <taxon>Pundamilia</taxon>
    </lineage>
</organism>
<dbReference type="Proteomes" id="UP000695023">
    <property type="component" value="Unplaced"/>
</dbReference>
<dbReference type="InterPro" id="IPR022783">
    <property type="entry name" value="GCFC_dom"/>
</dbReference>
<feature type="compositionally biased region" description="Polar residues" evidence="4">
    <location>
        <begin position="43"/>
        <end position="58"/>
    </location>
</feature>
<evidence type="ECO:0000256" key="4">
    <source>
        <dbReference type="SAM" id="MobiDB-lite"/>
    </source>
</evidence>
<dbReference type="PANTHER" id="PTHR12214">
    <property type="entry name" value="GC-RICH SEQUENCE DNA-BINDING FACTOR"/>
    <property type="match status" value="1"/>
</dbReference>
<keyword evidence="3" id="KW-0539">Nucleus</keyword>
<evidence type="ECO:0000256" key="3">
    <source>
        <dbReference type="ARBA" id="ARBA00023242"/>
    </source>
</evidence>
<proteinExistence type="inferred from homology"/>
<dbReference type="InterPro" id="IPR012890">
    <property type="entry name" value="GCFC2-like"/>
</dbReference>
<feature type="domain" description="GCF C-terminal" evidence="5">
    <location>
        <begin position="590"/>
        <end position="803"/>
    </location>
</feature>
<sequence length="914" mass="104043">MFKKAKRANFRRRNESDEDEQEESQQPQLAPTMFGPTEIPFMETSNSNATGVLSTTESCHSNGLQANSVRAVKKEKKVKDTTAVPGPTKASLLSFVDEEDGSEVFRVKKSNHSKKILKQLKKEYKEDLERSGSTKQDVKSDAPAQPAVKEEVISRASSEQGEEEMEVESADEQEEDARSQSGQTNSQVSRSNSTGATFNTLSTLGSLRPGEIPDAAFIHAARKRRQLARELGGDAPLVETEAPKKRLVREDQDASDDEDEEEKRIRFSGVRNKSQRQKIAEEIGIEGSDDEALDTGQDEEVSRWEQEQIRKGISIPQVQSSQPEDSTVYYQNSYESQPYGSSYSMPYTYSTVAPQTAKPTGQADNGSVHYGASLNDLIPVSIDLVKKRLQDRLSQMHAGHNGNVDRYKQINEDLAASERTIQQLEDSSNDNAEQYKFLQEMRGYVGDLLECFSEKVPAVLELEAAMHQLLRQRATRLVQRRQDDIKDESSEFASLSNKAVMAPNLDSFGRDRAAYQEHSRQRRIAEREARRTRRRQAREQNGKRAEHKEGLSSDDEETSTDITSFNMERDRIIRESKKVFEDVVEDFHSLDYIKSHFEVWRKEYANTYRDAYIGLCLPKLFNPLVRLQLITWNPLEAQCANFEYMLWFESLLFYGFEENSTLQKGDGDIGLLPAIVEKVILSKLSVLAEQVWDPLSSSQTTRFVSFIHRLLKGYPTVLHGDNRYTQELLKTIVLRTRRTLDEDVFLPLYPKNILENKNSGPYLFYQRQFWSCVKLLGNILQWDGILSMSSLKDLALDSTLNRYILSALQTTDTWEENIQKCQKVVECLPSHWFSGLKGQQTLPQLEPFCRYLTHLANSIHRSALVGSDIERRTSKEQVKDVVKMLGQMNALDHIIAVAAEHGIKDIKPLLEVKS</sequence>
<feature type="region of interest" description="Disordered" evidence="4">
    <location>
        <begin position="224"/>
        <end position="300"/>
    </location>
</feature>